<dbReference type="Proteomes" id="UP000243499">
    <property type="component" value="Chromosome 1"/>
</dbReference>
<dbReference type="EMBL" id="CM008046">
    <property type="protein sequence ID" value="PVH66247.1"/>
    <property type="molecule type" value="Genomic_DNA"/>
</dbReference>
<name>A0A2T8KVN5_9POAL</name>
<reference evidence="1" key="1">
    <citation type="submission" date="2018-04" db="EMBL/GenBank/DDBJ databases">
        <title>WGS assembly of Panicum hallii.</title>
        <authorList>
            <person name="Lovell J."/>
            <person name="Jenkins J."/>
            <person name="Lowry D."/>
            <person name="Mamidi S."/>
            <person name="Sreedasyam A."/>
            <person name="Weng X."/>
            <person name="Barry K."/>
            <person name="Bonette J."/>
            <person name="Campitelli B."/>
            <person name="Daum C."/>
            <person name="Gordon S."/>
            <person name="Gould B."/>
            <person name="Lipzen A."/>
            <person name="Macqueen A."/>
            <person name="Palacio-Mejia J."/>
            <person name="Plott C."/>
            <person name="Shakirov E."/>
            <person name="Shu S."/>
            <person name="Yoshinaga Y."/>
            <person name="Zane M."/>
            <person name="Rokhsar D."/>
            <person name="Grimwood J."/>
            <person name="Schmutz J."/>
            <person name="Juenger T."/>
        </authorList>
    </citation>
    <scope>NUCLEOTIDE SEQUENCE [LARGE SCALE GENOMIC DNA]</scope>
    <source>
        <strain evidence="1">FIL2</strain>
    </source>
</reference>
<accession>A0A2T8KVN5</accession>
<sequence>MTVLSLVPYPPTSLYPRAKTSRAAALLAAREQATADGALILPGGRPSRQWPRWWQASPAHSPAEALCSPPAECRSVAPLAPLLSGQFRRRLRKVETPLYLSDIFQHEAVNLSWVPDGQSLLPFSPRIKKITFEHTRHSTGKVEENSMATNHWVRDRILNWFAKTILH</sequence>
<dbReference type="Gramene" id="PVH66247">
    <property type="protein sequence ID" value="PVH66247"/>
    <property type="gene ID" value="PAHAL_1G184800"/>
</dbReference>
<evidence type="ECO:0000313" key="1">
    <source>
        <dbReference type="EMBL" id="PVH66247.1"/>
    </source>
</evidence>
<organism evidence="1">
    <name type="scientific">Panicum hallii</name>
    <dbReference type="NCBI Taxonomy" id="206008"/>
    <lineage>
        <taxon>Eukaryota</taxon>
        <taxon>Viridiplantae</taxon>
        <taxon>Streptophyta</taxon>
        <taxon>Embryophyta</taxon>
        <taxon>Tracheophyta</taxon>
        <taxon>Spermatophyta</taxon>
        <taxon>Magnoliopsida</taxon>
        <taxon>Liliopsida</taxon>
        <taxon>Poales</taxon>
        <taxon>Poaceae</taxon>
        <taxon>PACMAD clade</taxon>
        <taxon>Panicoideae</taxon>
        <taxon>Panicodae</taxon>
        <taxon>Paniceae</taxon>
        <taxon>Panicinae</taxon>
        <taxon>Panicum</taxon>
        <taxon>Panicum sect. Panicum</taxon>
    </lineage>
</organism>
<gene>
    <name evidence="1" type="ORF">PAHAL_1G184800</name>
</gene>
<proteinExistence type="predicted"/>
<dbReference type="AlphaFoldDB" id="A0A2T8KVN5"/>
<protein>
    <submittedName>
        <fullName evidence="1">Uncharacterized protein</fullName>
    </submittedName>
</protein>